<proteinExistence type="predicted"/>
<name>A0A1X2IB25_9FUNG</name>
<accession>A0A1X2IB25</accession>
<gene>
    <name evidence="1" type="ORF">BCR42DRAFT_493213</name>
</gene>
<keyword evidence="2" id="KW-1185">Reference proteome</keyword>
<dbReference type="STRING" id="90262.A0A1X2IB25"/>
<protein>
    <submittedName>
        <fullName evidence="1">Uncharacterized protein</fullName>
    </submittedName>
</protein>
<dbReference type="AlphaFoldDB" id="A0A1X2IB25"/>
<comment type="caution">
    <text evidence="1">The sequence shown here is derived from an EMBL/GenBank/DDBJ whole genome shotgun (WGS) entry which is preliminary data.</text>
</comment>
<evidence type="ECO:0000313" key="2">
    <source>
        <dbReference type="Proteomes" id="UP000193560"/>
    </source>
</evidence>
<evidence type="ECO:0000313" key="1">
    <source>
        <dbReference type="EMBL" id="ORZ13136.1"/>
    </source>
</evidence>
<dbReference type="Proteomes" id="UP000193560">
    <property type="component" value="Unassembled WGS sequence"/>
</dbReference>
<dbReference type="EMBL" id="MCGE01000017">
    <property type="protein sequence ID" value="ORZ13136.1"/>
    <property type="molecule type" value="Genomic_DNA"/>
</dbReference>
<dbReference type="OrthoDB" id="2283943at2759"/>
<reference evidence="1 2" key="1">
    <citation type="submission" date="2016-07" db="EMBL/GenBank/DDBJ databases">
        <title>Pervasive Adenine N6-methylation of Active Genes in Fungi.</title>
        <authorList>
            <consortium name="DOE Joint Genome Institute"/>
            <person name="Mondo S.J."/>
            <person name="Dannebaum R.O."/>
            <person name="Kuo R.C."/>
            <person name="Labutti K."/>
            <person name="Haridas S."/>
            <person name="Kuo A."/>
            <person name="Salamov A."/>
            <person name="Ahrendt S.R."/>
            <person name="Lipzen A."/>
            <person name="Sullivan W."/>
            <person name="Andreopoulos W.B."/>
            <person name="Clum A."/>
            <person name="Lindquist E."/>
            <person name="Daum C."/>
            <person name="Ramamoorthy G.K."/>
            <person name="Gryganskyi A."/>
            <person name="Culley D."/>
            <person name="Magnuson J.K."/>
            <person name="James T.Y."/>
            <person name="O'Malley M.A."/>
            <person name="Stajich J.E."/>
            <person name="Spatafora J.W."/>
            <person name="Visel A."/>
            <person name="Grigoriev I.V."/>
        </authorList>
    </citation>
    <scope>NUCLEOTIDE SEQUENCE [LARGE SCALE GENOMIC DNA]</scope>
    <source>
        <strain evidence="1 2">NRRL 1336</strain>
    </source>
</reference>
<organism evidence="1 2">
    <name type="scientific">Absidia repens</name>
    <dbReference type="NCBI Taxonomy" id="90262"/>
    <lineage>
        <taxon>Eukaryota</taxon>
        <taxon>Fungi</taxon>
        <taxon>Fungi incertae sedis</taxon>
        <taxon>Mucoromycota</taxon>
        <taxon>Mucoromycotina</taxon>
        <taxon>Mucoromycetes</taxon>
        <taxon>Mucorales</taxon>
        <taxon>Cunninghamellaceae</taxon>
        <taxon>Absidia</taxon>
    </lineage>
</organism>
<sequence>MSSPYLGPNILLPLEQFCFLFRIHFHSASTFLSIHFLFSIHFPQSRLETSPPPKKLKLSYNDTVLASCNALFDDEETKQDRLMIAKLGRWTPLCYHTNDATYSLLSSSTTVTDLLKDDSKLQIGSWSQPIHDPLSTSSCSSLTTMISGELTIDYVKWNSVAPFVRQIQFEEINTDQVKILNEDWRLYPQLRYFGSQFLAGAIFIDGKQAIYVNTIEPYSRDSIVDAHYERRLPGLHSSYPVDDGQDGYVNVVLMESCGYERSTKLTIGLRTCDFLVTSSIRLDVQSINMGPSTSHFIPSPNTRIFLDIQSIKRATANWNDETTIKSQEMGALFLLKQIRSKFDSLSTYTMCRSSSNLSSPIELQPATIWTLDEHDSPQKHKTQERIASRVFGMIAIEVIRHGRKATMEKESLKCYMDYGNGDSTNDTKISKTLCKIHDLVAAGGSINIIDNNELNHLLVDLADNLSSSLRALNKTRIEEMDKIVYGY</sequence>